<gene>
    <name evidence="1" type="ORF">H9Q79_09675</name>
</gene>
<organism evidence="1 2">
    <name type="scientific">Wansuia hejianensis</name>
    <dbReference type="NCBI Taxonomy" id="2763667"/>
    <lineage>
        <taxon>Bacteria</taxon>
        <taxon>Bacillati</taxon>
        <taxon>Bacillota</taxon>
        <taxon>Clostridia</taxon>
        <taxon>Lachnospirales</taxon>
        <taxon>Lachnospiraceae</taxon>
        <taxon>Wansuia</taxon>
    </lineage>
</organism>
<reference evidence="1 2" key="1">
    <citation type="submission" date="2020-08" db="EMBL/GenBank/DDBJ databases">
        <authorList>
            <person name="Liu C."/>
            <person name="Sun Q."/>
        </authorList>
    </citation>
    <scope>NUCLEOTIDE SEQUENCE [LARGE SCALE GENOMIC DNA]</scope>
    <source>
        <strain evidence="1 2">NSJ-29</strain>
    </source>
</reference>
<dbReference type="Proteomes" id="UP000515860">
    <property type="component" value="Chromosome"/>
</dbReference>
<keyword evidence="1" id="KW-0418">Kinase</keyword>
<keyword evidence="2" id="KW-1185">Reference proteome</keyword>
<keyword evidence="1" id="KW-0808">Transferase</keyword>
<name>A0A7G9G8U1_9FIRM</name>
<accession>A0A7G9G8U1</accession>
<dbReference type="GO" id="GO:0016301">
    <property type="term" value="F:kinase activity"/>
    <property type="evidence" value="ECO:0007669"/>
    <property type="project" value="UniProtKB-KW"/>
</dbReference>
<evidence type="ECO:0000313" key="2">
    <source>
        <dbReference type="Proteomes" id="UP000515860"/>
    </source>
</evidence>
<dbReference type="AlphaFoldDB" id="A0A7G9G8U1"/>
<protein>
    <submittedName>
        <fullName evidence="1">Kinase</fullName>
    </submittedName>
</protein>
<dbReference type="RefSeq" id="WP_118647426.1">
    <property type="nucleotide sequence ID" value="NZ_CP060635.1"/>
</dbReference>
<sequence>MRLKKVQDKLKEKGSSFTYVEEDGCGSIDFEHRGLSYHIWEFADEAEPCGVETNIRNAGRTEEIEGDYENILLEALEDLN</sequence>
<dbReference type="EMBL" id="CP060635">
    <property type="protein sequence ID" value="QNM07223.1"/>
    <property type="molecule type" value="Genomic_DNA"/>
</dbReference>
<proteinExistence type="predicted"/>
<dbReference type="KEGG" id="whj:H9Q79_09675"/>
<evidence type="ECO:0000313" key="1">
    <source>
        <dbReference type="EMBL" id="QNM07223.1"/>
    </source>
</evidence>